<proteinExistence type="predicted"/>
<name>A0A2H6K6L9_9APIC</name>
<dbReference type="EMBL" id="BDSA01000001">
    <property type="protein sequence ID" value="GBE58628.1"/>
    <property type="molecule type" value="Genomic_DNA"/>
</dbReference>
<accession>A0A2H6K6L9</accession>
<dbReference type="Proteomes" id="UP000236319">
    <property type="component" value="Unassembled WGS sequence"/>
</dbReference>
<gene>
    <name evidence="1" type="ORF">BOVATA_001210</name>
</gene>
<dbReference type="RefSeq" id="XP_028864871.1">
    <property type="nucleotide sequence ID" value="XM_029009038.1"/>
</dbReference>
<dbReference type="VEuPathDB" id="PiroplasmaDB:BOVATA_001210"/>
<reference evidence="1 2" key="1">
    <citation type="journal article" date="2017" name="BMC Genomics">
        <title>Whole-genome assembly of Babesia ovata and comparative genomics between closely related pathogens.</title>
        <authorList>
            <person name="Yamagishi J."/>
            <person name="Asada M."/>
            <person name="Hakimi H."/>
            <person name="Tanaka T.Q."/>
            <person name="Sugimoto C."/>
            <person name="Kawazu S."/>
        </authorList>
    </citation>
    <scope>NUCLEOTIDE SEQUENCE [LARGE SCALE GENOMIC DNA]</scope>
    <source>
        <strain evidence="1 2">Miyake</strain>
    </source>
</reference>
<sequence length="195" mass="22195">MARQLFIHFLFKLIFEPTFERPVGFHKCLHSGFHFTFSWNSLRTNHFGRLVNSLFGRSLDLSLSCFIKLLNGSWKFFDRFFKWLFDVFRKLLSKTLNLFLHYADRSVNGLGGAFILADGVSCTCKLTLKRLCFIQSTVNVFAEVCKTIADEPFNFVAGLPGGGGEDWEDSSDGGDKMCMDIMFGLHVSDELLCCP</sequence>
<comment type="caution">
    <text evidence="1">The sequence shown here is derived from an EMBL/GenBank/DDBJ whole genome shotgun (WGS) entry which is preliminary data.</text>
</comment>
<evidence type="ECO:0000313" key="1">
    <source>
        <dbReference type="EMBL" id="GBE58628.1"/>
    </source>
</evidence>
<dbReference type="GeneID" id="39872398"/>
<dbReference type="AlphaFoldDB" id="A0A2H6K6L9"/>
<protein>
    <submittedName>
        <fullName evidence="1">Family transcriptional regulator, putative</fullName>
    </submittedName>
</protein>
<evidence type="ECO:0000313" key="2">
    <source>
        <dbReference type="Proteomes" id="UP000236319"/>
    </source>
</evidence>
<keyword evidence="2" id="KW-1185">Reference proteome</keyword>
<organism evidence="1 2">
    <name type="scientific">Babesia ovata</name>
    <dbReference type="NCBI Taxonomy" id="189622"/>
    <lineage>
        <taxon>Eukaryota</taxon>
        <taxon>Sar</taxon>
        <taxon>Alveolata</taxon>
        <taxon>Apicomplexa</taxon>
        <taxon>Aconoidasida</taxon>
        <taxon>Piroplasmida</taxon>
        <taxon>Babesiidae</taxon>
        <taxon>Babesia</taxon>
    </lineage>
</organism>